<evidence type="ECO:0000256" key="4">
    <source>
        <dbReference type="ARBA" id="ARBA00022490"/>
    </source>
</evidence>
<proteinExistence type="inferred from homology"/>
<comment type="subcellular location">
    <subcellularLocation>
        <location evidence="1 11">Cytoplasm</location>
    </subcellularLocation>
</comment>
<comment type="subunit">
    <text evidence="11">Forms a cyclic heterotetrameric complex composed of two molecules of XerC and two molecules of XerD.</text>
</comment>
<keyword evidence="6 11" id="KW-0159">Chromosome partition</keyword>
<feature type="active site" evidence="11">
    <location>
        <position position="265"/>
    </location>
</feature>
<evidence type="ECO:0000256" key="11">
    <source>
        <dbReference type="HAMAP-Rule" id="MF_01807"/>
    </source>
</evidence>
<dbReference type="Pfam" id="PF02899">
    <property type="entry name" value="Phage_int_SAM_1"/>
    <property type="match status" value="1"/>
</dbReference>
<comment type="function">
    <text evidence="11">Site-specific tyrosine recombinase, which acts by catalyzing the cutting and rejoining of the recombining DNA molecules. The XerC-XerD complex is essential to convert dimers of the bacterial chromosome into monomers to permit their segregation at cell division. It also contributes to the segregational stability of plasmids.</text>
</comment>
<evidence type="ECO:0000256" key="1">
    <source>
        <dbReference type="ARBA" id="ARBA00004496"/>
    </source>
</evidence>
<dbReference type="PROSITE" id="PS51900">
    <property type="entry name" value="CB"/>
    <property type="match status" value="1"/>
</dbReference>
<dbReference type="PROSITE" id="PS51898">
    <property type="entry name" value="TYR_RECOMBINASE"/>
    <property type="match status" value="1"/>
</dbReference>
<evidence type="ECO:0000256" key="9">
    <source>
        <dbReference type="ARBA" id="ARBA00023172"/>
    </source>
</evidence>
<evidence type="ECO:0000256" key="7">
    <source>
        <dbReference type="ARBA" id="ARBA00022908"/>
    </source>
</evidence>
<reference evidence="14 15" key="1">
    <citation type="journal article" date="2008" name="J. Bacteriol.">
        <title>The genome of Heliobacterium modesticaldum, a phototrophic representative of the Firmicutes containing the simplest photosynthetic apparatus.</title>
        <authorList>
            <person name="Sattley W.M."/>
            <person name="Madigan M.T."/>
            <person name="Swingley W.D."/>
            <person name="Cheung P.C."/>
            <person name="Clocksin K.M."/>
            <person name="Conrad A.L."/>
            <person name="Dejesa L.C."/>
            <person name="Honchak B.M."/>
            <person name="Jung D.O."/>
            <person name="Karbach L.E."/>
            <person name="Kurdoglu A."/>
            <person name="Lahiri S."/>
            <person name="Mastrian S.D."/>
            <person name="Page L.E."/>
            <person name="Taylor H.L."/>
            <person name="Wang Z.T."/>
            <person name="Raymond J."/>
            <person name="Chen M."/>
            <person name="Blankenship R.E."/>
            <person name="Touchman J.W."/>
        </authorList>
    </citation>
    <scope>NUCLEOTIDE SEQUENCE [LARGE SCALE GENOMIC DNA]</scope>
    <source>
        <strain evidence="15">ATCC 51547 / Ice1</strain>
    </source>
</reference>
<dbReference type="GO" id="GO:0009037">
    <property type="term" value="F:tyrosine-based site-specific recombinase activity"/>
    <property type="evidence" value="ECO:0007669"/>
    <property type="project" value="UniProtKB-UniRule"/>
</dbReference>
<dbReference type="NCBIfam" id="TIGR02225">
    <property type="entry name" value="recomb_XerD"/>
    <property type="match status" value="1"/>
</dbReference>
<keyword evidence="7 11" id="KW-0229">DNA integration</keyword>
<dbReference type="HAMAP" id="MF_01808">
    <property type="entry name" value="Recomb_XerC_XerD"/>
    <property type="match status" value="1"/>
</dbReference>
<feature type="active site" evidence="11">
    <location>
        <position position="191"/>
    </location>
</feature>
<evidence type="ECO:0000313" key="15">
    <source>
        <dbReference type="Proteomes" id="UP000008550"/>
    </source>
</evidence>
<organism evidence="14 15">
    <name type="scientific">Heliobacterium modesticaldum (strain ATCC 51547 / Ice1)</name>
    <dbReference type="NCBI Taxonomy" id="498761"/>
    <lineage>
        <taxon>Bacteria</taxon>
        <taxon>Bacillati</taxon>
        <taxon>Bacillota</taxon>
        <taxon>Clostridia</taxon>
        <taxon>Eubacteriales</taxon>
        <taxon>Heliobacteriaceae</taxon>
        <taxon>Heliomicrobium</taxon>
    </lineage>
</organism>
<keyword evidence="4 11" id="KW-0963">Cytoplasm</keyword>
<evidence type="ECO:0000259" key="13">
    <source>
        <dbReference type="PROSITE" id="PS51900"/>
    </source>
</evidence>
<dbReference type="STRING" id="498761.HM1_0314"/>
<dbReference type="SUPFAM" id="SSF56349">
    <property type="entry name" value="DNA breaking-rejoining enzymes"/>
    <property type="match status" value="1"/>
</dbReference>
<feature type="active site" evidence="11">
    <location>
        <position position="262"/>
    </location>
</feature>
<feature type="active site" evidence="11">
    <location>
        <position position="167"/>
    </location>
</feature>
<dbReference type="HOGENOM" id="CLU_027562_9_6_9"/>
<dbReference type="NCBIfam" id="NF040815">
    <property type="entry name" value="recomb_XerA_Arch"/>
    <property type="match status" value="1"/>
</dbReference>
<dbReference type="GO" id="GO:0005737">
    <property type="term" value="C:cytoplasm"/>
    <property type="evidence" value="ECO:0007669"/>
    <property type="project" value="UniProtKB-SubCell"/>
</dbReference>
<keyword evidence="15" id="KW-1185">Reference proteome</keyword>
<dbReference type="EMBL" id="CP000930">
    <property type="protein sequence ID" value="ABZ82933.1"/>
    <property type="molecule type" value="Genomic_DNA"/>
</dbReference>
<keyword evidence="10 11" id="KW-0131">Cell cycle</keyword>
<dbReference type="InterPro" id="IPR023009">
    <property type="entry name" value="Tyrosine_recombinase_XerC/XerD"/>
</dbReference>
<feature type="active site" description="O-(3'-phospho-DNA)-tyrosine intermediate" evidence="11">
    <location>
        <position position="297"/>
    </location>
</feature>
<dbReference type="GO" id="GO:0003677">
    <property type="term" value="F:DNA binding"/>
    <property type="evidence" value="ECO:0007669"/>
    <property type="project" value="UniProtKB-UniRule"/>
</dbReference>
<dbReference type="PANTHER" id="PTHR30349:SF81">
    <property type="entry name" value="TYROSINE RECOMBINASE XERC"/>
    <property type="match status" value="1"/>
</dbReference>
<dbReference type="GO" id="GO:0006313">
    <property type="term" value="P:DNA transposition"/>
    <property type="evidence" value="ECO:0007669"/>
    <property type="project" value="UniProtKB-UniRule"/>
</dbReference>
<feature type="active site" evidence="11">
    <location>
        <position position="288"/>
    </location>
</feature>
<keyword evidence="9 11" id="KW-0233">DNA recombination</keyword>
<evidence type="ECO:0000256" key="6">
    <source>
        <dbReference type="ARBA" id="ARBA00022829"/>
    </source>
</evidence>
<dbReference type="AlphaFoldDB" id="B0TEL4"/>
<evidence type="ECO:0000256" key="3">
    <source>
        <dbReference type="ARBA" id="ARBA00015810"/>
    </source>
</evidence>
<dbReference type="eggNOG" id="COG4974">
    <property type="taxonomic scope" value="Bacteria"/>
</dbReference>
<evidence type="ECO:0000256" key="10">
    <source>
        <dbReference type="ARBA" id="ARBA00023306"/>
    </source>
</evidence>
<dbReference type="InterPro" id="IPR050090">
    <property type="entry name" value="Tyrosine_recombinase_XerCD"/>
</dbReference>
<dbReference type="InterPro" id="IPR002104">
    <property type="entry name" value="Integrase_catalytic"/>
</dbReference>
<dbReference type="Gene3D" id="1.10.150.130">
    <property type="match status" value="1"/>
</dbReference>
<dbReference type="GO" id="GO:0051301">
    <property type="term" value="P:cell division"/>
    <property type="evidence" value="ECO:0007669"/>
    <property type="project" value="UniProtKB-KW"/>
</dbReference>
<dbReference type="HAMAP" id="MF_01807">
    <property type="entry name" value="Recomb_XerD"/>
    <property type="match status" value="1"/>
</dbReference>
<dbReference type="InterPro" id="IPR011932">
    <property type="entry name" value="Recomb_XerD"/>
</dbReference>
<comment type="similarity">
    <text evidence="2 11">Belongs to the 'phage' integrase family. XerD subfamily.</text>
</comment>
<protein>
    <recommendedName>
        <fullName evidence="3 11">Tyrosine recombinase XerD</fullName>
    </recommendedName>
</protein>
<name>B0TEL4_HELMI</name>
<dbReference type="InterPro" id="IPR010998">
    <property type="entry name" value="Integrase_recombinase_N"/>
</dbReference>
<accession>B0TEL4</accession>
<evidence type="ECO:0000259" key="12">
    <source>
        <dbReference type="PROSITE" id="PS51898"/>
    </source>
</evidence>
<dbReference type="InterPro" id="IPR044068">
    <property type="entry name" value="CB"/>
</dbReference>
<keyword evidence="5 11" id="KW-0132">Cell division</keyword>
<sequence length="328" mass="36676">MLFSLWRKEADKSRKQRQKGLRAMRHGDAFLAHLAVERGLSGNTIDAYRRDLADLAAFLAERGIGDPADVTRSDLQDYLYHTYRRGLSAATRARRLAAIKGYFGFLFDEAIRRDDPTELIDGPRLQRLLPDVLNVEEVAALLQAPPRTIVGLRDRAMLETMYACGLRVSELIALTLDQVRLDLGLVRVVGKGMKERIVPLGGLAAAAIEEYLSRTRGTLAGHGAEKHLFLNQRGKPLTRQGFWKILKAYAAEAGIAKEVTPHTLRHSFATHLLSNGADLRAVQEMLGHADVSTTQIYTHLTMGRLREVYDRSHPRARLAVRAQREEPG</sequence>
<dbReference type="Gene3D" id="1.10.443.10">
    <property type="entry name" value="Intergrase catalytic core"/>
    <property type="match status" value="1"/>
</dbReference>
<dbReference type="PANTHER" id="PTHR30349">
    <property type="entry name" value="PHAGE INTEGRASE-RELATED"/>
    <property type="match status" value="1"/>
</dbReference>
<dbReference type="InterPro" id="IPR013762">
    <property type="entry name" value="Integrase-like_cat_sf"/>
</dbReference>
<dbReference type="InterPro" id="IPR004107">
    <property type="entry name" value="Integrase_SAM-like_N"/>
</dbReference>
<feature type="domain" description="Tyr recombinase" evidence="12">
    <location>
        <begin position="128"/>
        <end position="310"/>
    </location>
</feature>
<dbReference type="KEGG" id="hmo:HM1_0314"/>
<dbReference type="InterPro" id="IPR011010">
    <property type="entry name" value="DNA_brk_join_enz"/>
</dbReference>
<feature type="domain" description="Core-binding (CB)" evidence="13">
    <location>
        <begin position="21"/>
        <end position="107"/>
    </location>
</feature>
<evidence type="ECO:0000256" key="8">
    <source>
        <dbReference type="ARBA" id="ARBA00023125"/>
    </source>
</evidence>
<evidence type="ECO:0000256" key="5">
    <source>
        <dbReference type="ARBA" id="ARBA00022618"/>
    </source>
</evidence>
<keyword evidence="8 11" id="KW-0238">DNA-binding</keyword>
<dbReference type="CDD" id="cd00798">
    <property type="entry name" value="INT_XerDC_C"/>
    <property type="match status" value="1"/>
</dbReference>
<dbReference type="Proteomes" id="UP000008550">
    <property type="component" value="Chromosome"/>
</dbReference>
<dbReference type="NCBIfam" id="NF001399">
    <property type="entry name" value="PRK00283.1"/>
    <property type="match status" value="1"/>
</dbReference>
<evidence type="ECO:0000256" key="2">
    <source>
        <dbReference type="ARBA" id="ARBA00010450"/>
    </source>
</evidence>
<dbReference type="GO" id="GO:0007059">
    <property type="term" value="P:chromosome segregation"/>
    <property type="evidence" value="ECO:0007669"/>
    <property type="project" value="UniProtKB-UniRule"/>
</dbReference>
<dbReference type="Pfam" id="PF00589">
    <property type="entry name" value="Phage_integrase"/>
    <property type="match status" value="1"/>
</dbReference>
<gene>
    <name evidence="11 14" type="primary">xerD</name>
    <name evidence="14" type="ORF">HM1_0314</name>
</gene>
<evidence type="ECO:0000313" key="14">
    <source>
        <dbReference type="EMBL" id="ABZ82933.1"/>
    </source>
</evidence>